<feature type="transmembrane region" description="Helical" evidence="1">
    <location>
        <begin position="168"/>
        <end position="192"/>
    </location>
</feature>
<name>A0ABV5EQY5_9MICO</name>
<feature type="transmembrane region" description="Helical" evidence="1">
    <location>
        <begin position="39"/>
        <end position="63"/>
    </location>
</feature>
<reference evidence="2 3" key="1">
    <citation type="submission" date="2024-08" db="EMBL/GenBank/DDBJ databases">
        <title>Heavy metals resistant antinobacteria isolated from wastewater.</title>
        <authorList>
            <person name="Roman Ponce B."/>
            <person name="Blanco Mercado M.A."/>
            <person name="Avila Aldana I.N."/>
            <person name="Morales Arrieta S."/>
        </authorList>
    </citation>
    <scope>NUCLEOTIDE SEQUENCE [LARGE SCALE GENOMIC DNA]</scope>
    <source>
        <strain evidence="3">sma-1</strain>
    </source>
</reference>
<keyword evidence="1" id="KW-0812">Transmembrane</keyword>
<comment type="caution">
    <text evidence="2">The sequence shown here is derived from an EMBL/GenBank/DDBJ whole genome shotgun (WGS) entry which is preliminary data.</text>
</comment>
<feature type="transmembrane region" description="Helical" evidence="1">
    <location>
        <begin position="249"/>
        <end position="272"/>
    </location>
</feature>
<feature type="transmembrane region" description="Helical" evidence="1">
    <location>
        <begin position="124"/>
        <end position="156"/>
    </location>
</feature>
<evidence type="ECO:0000313" key="2">
    <source>
        <dbReference type="EMBL" id="MFB8892373.1"/>
    </source>
</evidence>
<evidence type="ECO:0000313" key="3">
    <source>
        <dbReference type="Proteomes" id="UP001589643"/>
    </source>
</evidence>
<keyword evidence="1" id="KW-1133">Transmembrane helix</keyword>
<proteinExistence type="predicted"/>
<accession>A0ABV5EQY5</accession>
<evidence type="ECO:0000256" key="1">
    <source>
        <dbReference type="SAM" id="Phobius"/>
    </source>
</evidence>
<keyword evidence="3" id="KW-1185">Reference proteome</keyword>
<gene>
    <name evidence="2" type="ORF">AB7P39_05875</name>
</gene>
<feature type="transmembrane region" description="Helical" evidence="1">
    <location>
        <begin position="83"/>
        <end position="103"/>
    </location>
</feature>
<dbReference type="RefSeq" id="WP_378717620.1">
    <property type="nucleotide sequence ID" value="NZ_JBHLHV010000001.1"/>
</dbReference>
<dbReference type="Proteomes" id="UP001589643">
    <property type="component" value="Unassembled WGS sequence"/>
</dbReference>
<protein>
    <recommendedName>
        <fullName evidence="4">ABC transporter permease</fullName>
    </recommendedName>
</protein>
<feature type="transmembrane region" description="Helical" evidence="1">
    <location>
        <begin position="199"/>
        <end position="218"/>
    </location>
</feature>
<keyword evidence="1" id="KW-0472">Membrane</keyword>
<organism evidence="2 3">
    <name type="scientific">Microbacterium plantarum</name>
    <dbReference type="NCBI Taxonomy" id="1816425"/>
    <lineage>
        <taxon>Bacteria</taxon>
        <taxon>Bacillati</taxon>
        <taxon>Actinomycetota</taxon>
        <taxon>Actinomycetes</taxon>
        <taxon>Micrococcales</taxon>
        <taxon>Microbacteriaceae</taxon>
        <taxon>Microbacterium</taxon>
    </lineage>
</organism>
<dbReference type="EMBL" id="JBHLHV010000001">
    <property type="protein sequence ID" value="MFB8892373.1"/>
    <property type="molecule type" value="Genomic_DNA"/>
</dbReference>
<evidence type="ECO:0008006" key="4">
    <source>
        <dbReference type="Google" id="ProtNLM"/>
    </source>
</evidence>
<sequence>MTGSVKSALMSERARRAQRMRDVVRAEFLKARSLRVQPLLWTAGVLGALVGTAAALLFASILGSIDADLPPGEVARLVERAPVAGVGTAALLWGFAAIHLTANERATGRERLTDIEVPSRGRTFVARLAVVIMGAGVLAACTSALAGAATASYVLASGGTPQVAVRDIVGWAVVALATSLCVAWAACLGLAIRNGVVAAATHLTVFVILPAVLGSVAATSRHEGYAWAASMMPAGRLGFVVDASGADEVLPLISACGVLLVWLAGATTVAWLRWRVPAVRSEVRR</sequence>